<name>A0AA38HM00_9CUCU</name>
<keyword evidence="3" id="KW-1185">Reference proteome</keyword>
<dbReference type="Proteomes" id="UP001168821">
    <property type="component" value="Unassembled WGS sequence"/>
</dbReference>
<dbReference type="EMBL" id="JALNTZ010002561">
    <property type="protein sequence ID" value="KAJ3616939.1"/>
    <property type="molecule type" value="Genomic_DNA"/>
</dbReference>
<evidence type="ECO:0000256" key="1">
    <source>
        <dbReference type="SAM" id="MobiDB-lite"/>
    </source>
</evidence>
<feature type="compositionally biased region" description="Polar residues" evidence="1">
    <location>
        <begin position="58"/>
        <end position="73"/>
    </location>
</feature>
<organism evidence="2 3">
    <name type="scientific">Zophobas morio</name>
    <dbReference type="NCBI Taxonomy" id="2755281"/>
    <lineage>
        <taxon>Eukaryota</taxon>
        <taxon>Metazoa</taxon>
        <taxon>Ecdysozoa</taxon>
        <taxon>Arthropoda</taxon>
        <taxon>Hexapoda</taxon>
        <taxon>Insecta</taxon>
        <taxon>Pterygota</taxon>
        <taxon>Neoptera</taxon>
        <taxon>Endopterygota</taxon>
        <taxon>Coleoptera</taxon>
        <taxon>Polyphaga</taxon>
        <taxon>Cucujiformia</taxon>
        <taxon>Tenebrionidae</taxon>
        <taxon>Zophobas</taxon>
    </lineage>
</organism>
<feature type="region of interest" description="Disordered" evidence="1">
    <location>
        <begin position="54"/>
        <end position="76"/>
    </location>
</feature>
<reference evidence="2" key="1">
    <citation type="journal article" date="2023" name="G3 (Bethesda)">
        <title>Whole genome assemblies of Zophobas morio and Tenebrio molitor.</title>
        <authorList>
            <person name="Kaur S."/>
            <person name="Stinson S.A."/>
            <person name="diCenzo G.C."/>
        </authorList>
    </citation>
    <scope>NUCLEOTIDE SEQUENCE</scope>
    <source>
        <strain evidence="2">QUZm001</strain>
    </source>
</reference>
<accession>A0AA38HM00</accession>
<proteinExistence type="predicted"/>
<gene>
    <name evidence="2" type="ORF">Zmor_008924</name>
</gene>
<protein>
    <submittedName>
        <fullName evidence="2">Uncharacterized protein</fullName>
    </submittedName>
</protein>
<sequence>MLVSSVRSSISINNKPEIVCAIHFTPKFCAKQTKIRTSYAGGLNNHSIAVPPLRHSQSEGGISSYAGTSNQSVGRPKVTRLPNERLLLSLLRGCHSISQEHSKSSLEIIVHQSTCL</sequence>
<evidence type="ECO:0000313" key="3">
    <source>
        <dbReference type="Proteomes" id="UP001168821"/>
    </source>
</evidence>
<dbReference type="AlphaFoldDB" id="A0AA38HM00"/>
<comment type="caution">
    <text evidence="2">The sequence shown here is derived from an EMBL/GenBank/DDBJ whole genome shotgun (WGS) entry which is preliminary data.</text>
</comment>
<evidence type="ECO:0000313" key="2">
    <source>
        <dbReference type="EMBL" id="KAJ3616939.1"/>
    </source>
</evidence>